<dbReference type="Pfam" id="PF00440">
    <property type="entry name" value="TetR_N"/>
    <property type="match status" value="1"/>
</dbReference>
<evidence type="ECO:0000313" key="4">
    <source>
        <dbReference type="EMBL" id="RWR23342.1"/>
    </source>
</evidence>
<dbReference type="AlphaFoldDB" id="A0A3S3P8G9"/>
<proteinExistence type="predicted"/>
<evidence type="ECO:0000313" key="5">
    <source>
        <dbReference type="Proteomes" id="UP000285970"/>
    </source>
</evidence>
<dbReference type="SUPFAM" id="SSF46689">
    <property type="entry name" value="Homeodomain-like"/>
    <property type="match status" value="1"/>
</dbReference>
<keyword evidence="1 2" id="KW-0238">DNA-binding</keyword>
<dbReference type="InterPro" id="IPR001647">
    <property type="entry name" value="HTH_TetR"/>
</dbReference>
<dbReference type="OrthoDB" id="3784817at2"/>
<accession>A0A3S3P8G9</accession>
<dbReference type="InterPro" id="IPR009057">
    <property type="entry name" value="Homeodomain-like_sf"/>
</dbReference>
<dbReference type="PRINTS" id="PR00455">
    <property type="entry name" value="HTHTETR"/>
</dbReference>
<dbReference type="InterPro" id="IPR050109">
    <property type="entry name" value="HTH-type_TetR-like_transc_reg"/>
</dbReference>
<sequence length="240" mass="25551">MRPLPGRDDVRRRILTAAADLLREDGATGVTTRAVAERAGAQAPTIYRLFGDKEGLLDAVAERALADFGAAKSAELSRDAGSTDPVEDLRRSWNQTVRFGLEHPDLFVIMSDPRRGRDSPAIVAGARALEERIRRVAAAGSLRVSESEAVTMIHAAGTGAVIALLEQEADARDPRIAESLFNAVLAHILTDPVAKESEPTEAPARVAAVTLRALTPGLAALSPGERALLAEWLGRVIDTP</sequence>
<reference evidence="4 5" key="1">
    <citation type="journal article" date="2018" name="Front. Microbiol.">
        <title>Novel Insights Into Bacterial Dimethylsulfoniopropionate Catabolism in the East China Sea.</title>
        <authorList>
            <person name="Liu J."/>
            <person name="Liu J."/>
            <person name="Zhang S.H."/>
            <person name="Liang J."/>
            <person name="Lin H."/>
            <person name="Song D."/>
            <person name="Yang G.P."/>
            <person name="Todd J.D."/>
            <person name="Zhang X.H."/>
        </authorList>
    </citation>
    <scope>NUCLEOTIDE SEQUENCE [LARGE SCALE GENOMIC DNA]</scope>
    <source>
        <strain evidence="4 5">ZYFD042</strain>
    </source>
</reference>
<dbReference type="PANTHER" id="PTHR30055">
    <property type="entry name" value="HTH-TYPE TRANSCRIPTIONAL REGULATOR RUTR"/>
    <property type="match status" value="1"/>
</dbReference>
<evidence type="ECO:0000256" key="1">
    <source>
        <dbReference type="ARBA" id="ARBA00023125"/>
    </source>
</evidence>
<gene>
    <name evidence="4" type="ORF">D8Y23_00095</name>
</gene>
<feature type="DNA-binding region" description="H-T-H motif" evidence="2">
    <location>
        <begin position="31"/>
        <end position="50"/>
    </location>
</feature>
<name>A0A3S3P8G9_9MICO</name>
<dbReference type="Proteomes" id="UP000285970">
    <property type="component" value="Unassembled WGS sequence"/>
</dbReference>
<comment type="caution">
    <text evidence="4">The sequence shown here is derived from an EMBL/GenBank/DDBJ whole genome shotgun (WGS) entry which is preliminary data.</text>
</comment>
<evidence type="ECO:0000259" key="3">
    <source>
        <dbReference type="PROSITE" id="PS50977"/>
    </source>
</evidence>
<dbReference type="PROSITE" id="PS50977">
    <property type="entry name" value="HTH_TETR_2"/>
    <property type="match status" value="1"/>
</dbReference>
<dbReference type="PANTHER" id="PTHR30055:SF226">
    <property type="entry name" value="HTH-TYPE TRANSCRIPTIONAL REGULATOR PKSA"/>
    <property type="match status" value="1"/>
</dbReference>
<dbReference type="RefSeq" id="WP_128216143.1">
    <property type="nucleotide sequence ID" value="NZ_RBZY01000001.1"/>
</dbReference>
<evidence type="ECO:0000256" key="2">
    <source>
        <dbReference type="PROSITE-ProRule" id="PRU00335"/>
    </source>
</evidence>
<dbReference type="Gene3D" id="1.10.357.10">
    <property type="entry name" value="Tetracycline Repressor, domain 2"/>
    <property type="match status" value="1"/>
</dbReference>
<dbReference type="EMBL" id="RBZY01000001">
    <property type="protein sequence ID" value="RWR23342.1"/>
    <property type="molecule type" value="Genomic_DNA"/>
</dbReference>
<protein>
    <submittedName>
        <fullName evidence="4">TetR/AcrR family transcriptional regulator</fullName>
    </submittedName>
</protein>
<feature type="domain" description="HTH tetR-type" evidence="3">
    <location>
        <begin position="8"/>
        <end position="68"/>
    </location>
</feature>
<organism evidence="4 5">
    <name type="scientific">Microbacterium enclense</name>
    <dbReference type="NCBI Taxonomy" id="993073"/>
    <lineage>
        <taxon>Bacteria</taxon>
        <taxon>Bacillati</taxon>
        <taxon>Actinomycetota</taxon>
        <taxon>Actinomycetes</taxon>
        <taxon>Micrococcales</taxon>
        <taxon>Microbacteriaceae</taxon>
        <taxon>Microbacterium</taxon>
    </lineage>
</organism>
<dbReference type="GO" id="GO:0000976">
    <property type="term" value="F:transcription cis-regulatory region binding"/>
    <property type="evidence" value="ECO:0007669"/>
    <property type="project" value="TreeGrafter"/>
</dbReference>
<dbReference type="GO" id="GO:0003700">
    <property type="term" value="F:DNA-binding transcription factor activity"/>
    <property type="evidence" value="ECO:0007669"/>
    <property type="project" value="TreeGrafter"/>
</dbReference>